<evidence type="ECO:0000256" key="1">
    <source>
        <dbReference type="SAM" id="Coils"/>
    </source>
</evidence>
<gene>
    <name evidence="2" type="ORF">APY94_01625</name>
</gene>
<feature type="coiled-coil region" evidence="1">
    <location>
        <begin position="192"/>
        <end position="328"/>
    </location>
</feature>
<dbReference type="AlphaFoldDB" id="A0A100XZK5"/>
<keyword evidence="1" id="KW-0175">Coiled coil</keyword>
<evidence type="ECO:0000313" key="2">
    <source>
        <dbReference type="EMBL" id="KUH34544.1"/>
    </source>
</evidence>
<sequence>MVVFNEGNPDCVRKLLRPAERVIRQGRDIRVESFDTRKELWERVLDSYSRYLEGECGDFLDDVDTAFRAKFEAALAVLAWSFWRKGEEFSPASERFSEHEIGLIDEILKYNVFEITTKEDILGKLYRRDEEVLQLLKTYYLGMDRWIEEQLEDPEIKLSLRYHLKRTWRRYREKIDAAINEAGKYGWFRTLMEEWEREKAEEVEAVRETYETRVRELKKRMAEMVEFFEEERRKLEEELSTSNLAEIERLRREKEELIRKFEREKEELTKRLLELKDEELRKKLEEELSRAREEALREAKLLEERIRRKELELRQKEMELRRREIEVSQRDEELRRKIEEVLAISGKVEKGSRLVVREEARIQELNFIGRVKSKFSGEIALLGKRYSVESAEEKKGSDVLSFRGKLDETALWNLPENRYMEIRLKEKKLLGRKERLLIKAMYLTRVERLAELGMDTDPLTLAELNVHLVGARESPSEERIVLVVASPLGFEERIRRYVSSEDFHRNFYSENVSLILLDTETGEVVHNPNDAYARALAPLVSLELDEEVYAKVRDCVRRKLEGRDYLPLSECLECGDEEHVRRAFYEIGREGHVVKYIDGFGLVLIRK</sequence>
<evidence type="ECO:0000313" key="3">
    <source>
        <dbReference type="Proteomes" id="UP000053462"/>
    </source>
</evidence>
<protein>
    <submittedName>
        <fullName evidence="2">Uncharacterized protein</fullName>
    </submittedName>
</protein>
<dbReference type="STRING" id="227598.APY94_01625"/>
<reference evidence="2 3" key="1">
    <citation type="submission" date="2015-10" db="EMBL/GenBank/DDBJ databases">
        <title>Draft genome sequence of Thermococcus celericrescens strain DSM 17994.</title>
        <authorList>
            <person name="Hong S.-J."/>
            <person name="Park C.-E."/>
            <person name="Shin J.-H."/>
        </authorList>
    </citation>
    <scope>NUCLEOTIDE SEQUENCE [LARGE SCALE GENOMIC DNA]</scope>
    <source>
        <strain evidence="2 3">DSM 17994</strain>
    </source>
</reference>
<comment type="caution">
    <text evidence="2">The sequence shown here is derived from an EMBL/GenBank/DDBJ whole genome shotgun (WGS) entry which is preliminary data.</text>
</comment>
<organism evidence="2 3">
    <name type="scientific">Thermococcus celericrescens</name>
    <dbReference type="NCBI Taxonomy" id="227598"/>
    <lineage>
        <taxon>Archaea</taxon>
        <taxon>Methanobacteriati</taxon>
        <taxon>Methanobacteriota</taxon>
        <taxon>Thermococci</taxon>
        <taxon>Thermococcales</taxon>
        <taxon>Thermococcaceae</taxon>
        <taxon>Thermococcus</taxon>
    </lineage>
</organism>
<proteinExistence type="predicted"/>
<dbReference type="OrthoDB" id="44142at2157"/>
<name>A0A100XZK5_9EURY</name>
<dbReference type="EMBL" id="LLYW01000004">
    <property type="protein sequence ID" value="KUH34544.1"/>
    <property type="molecule type" value="Genomic_DNA"/>
</dbReference>
<accession>A0A100XZK5</accession>
<keyword evidence="3" id="KW-1185">Reference proteome</keyword>
<dbReference type="Proteomes" id="UP000053462">
    <property type="component" value="Unassembled WGS sequence"/>
</dbReference>
<dbReference type="RefSeq" id="WP_058937979.1">
    <property type="nucleotide sequence ID" value="NZ_LLYW01000004.1"/>
</dbReference>